<feature type="transmembrane region" description="Helical" evidence="8">
    <location>
        <begin position="435"/>
        <end position="453"/>
    </location>
</feature>
<dbReference type="PANTHER" id="PTHR45724">
    <property type="entry name" value="AQUAPORIN NIP2-1"/>
    <property type="match status" value="1"/>
</dbReference>
<keyword evidence="5 8" id="KW-1133">Transmembrane helix</keyword>
<evidence type="ECO:0000256" key="6">
    <source>
        <dbReference type="ARBA" id="ARBA00023136"/>
    </source>
</evidence>
<evidence type="ECO:0000256" key="7">
    <source>
        <dbReference type="SAM" id="MobiDB-lite"/>
    </source>
</evidence>
<reference evidence="9" key="1">
    <citation type="submission" date="2015-04" db="UniProtKB">
        <authorList>
            <consortium name="EnsemblPlants"/>
        </authorList>
    </citation>
    <scope>IDENTIFICATION</scope>
    <source>
        <strain evidence="9">SL10</strain>
    </source>
</reference>
<sequence length="825" mass="85292">MAENMVMVSSSDENHNQVAIDLCSASPVDRSLSAAAGGSTTPRSPGFSMVVVPVESPEKTTGKPQTDDHDQQQGRAKEAAAEFIGTFILVFTVLSTVVMDARHGGAETLVGVAASAGLAVVAVVLSVVHISGSHLNPAVSLAMAALGHLPPTHLLPYAAVQTAASLAAAFLAKGVYRPARPAVMATVPAAGVGAGEAFVVESKELVAIAIAAAIMMNALVGGPSTGPSMNPARTIGAAVATGEYRQMWIYLVAPPLGAIAGAATYRGKMSSMGMDAASASVTVPPMQMQAGDQSNRIAIIISPRAGSSKILPFELVNGAANAGSQRHADPAESTPEAHHHLWHPVDLPKIKPPVPLVKKVGAEFFGTFTLIFTVLSTIIMDEQHKGVESLLGIATSAGLAVTVLVLSLIHISGCHLNPAVSIAMTVFGHLPPAHLLPYIAAQILGSITASFAVKGMYHPVNPGIVTVPKVGTVEAFFLEFVTTFVLLFIITALATDPNAVKELIAVAVGATIMMNALVAGPSTGASMNPARTLGPAIATGRYTQIWKMEGHKSGMEAVAVTIPPLHTGESNHRIDSNVSSQCHADPAELSDETQQQSLWHLGLRKIIPSSVPLLKKVSAEFFGTFILIFTVLSTIIMDEQHKSIETLLGIATSAGLAVTVLVLSLIHISGCHLNPAISIAMAVFGHLPPAHLLPYISSQILGAVAASFAVKGLYHPVNPGIVTVPNVGTVEAFSVEFIITFVLLFIITALATDPNAVKELIAVAVGATVMMNILVAGPSTGASMNPARTIGAAIATGRYTQIWVYLVATPLGAIAGTGAYVAIKL</sequence>
<dbReference type="eggNOG" id="KOG0223">
    <property type="taxonomic scope" value="Eukaryota"/>
</dbReference>
<dbReference type="PRINTS" id="PR00783">
    <property type="entry name" value="MINTRINSICP"/>
</dbReference>
<feature type="transmembrane region" description="Helical" evidence="8">
    <location>
        <begin position="247"/>
        <end position="265"/>
    </location>
</feature>
<reference evidence="9" key="2">
    <citation type="submission" date="2018-04" db="EMBL/GenBank/DDBJ databases">
        <title>OnivRS2 (Oryza nivara Reference Sequence Version 2).</title>
        <authorList>
            <person name="Zhang J."/>
            <person name="Kudrna D."/>
            <person name="Lee S."/>
            <person name="Talag J."/>
            <person name="Rajasekar S."/>
            <person name="Welchert J."/>
            <person name="Hsing Y.-I."/>
            <person name="Wing R.A."/>
        </authorList>
    </citation>
    <scope>NUCLEOTIDE SEQUENCE [LARGE SCALE GENOMIC DNA]</scope>
    <source>
        <strain evidence="9">SL10</strain>
    </source>
</reference>
<keyword evidence="6 8" id="KW-0472">Membrane</keyword>
<feature type="transmembrane region" description="Helical" evidence="8">
    <location>
        <begin position="360"/>
        <end position="379"/>
    </location>
</feature>
<dbReference type="PROSITE" id="PS00221">
    <property type="entry name" value="MIP"/>
    <property type="match status" value="3"/>
</dbReference>
<dbReference type="InterPro" id="IPR022357">
    <property type="entry name" value="MIP_CS"/>
</dbReference>
<comment type="subcellular location">
    <subcellularLocation>
        <location evidence="1">Membrane</location>
        <topology evidence="1">Multi-pass membrane protein</topology>
    </subcellularLocation>
</comment>
<feature type="transmembrane region" description="Helical" evidence="8">
    <location>
        <begin position="802"/>
        <end position="823"/>
    </location>
</feature>
<dbReference type="InterPro" id="IPR000425">
    <property type="entry name" value="MIP"/>
</dbReference>
<protein>
    <submittedName>
        <fullName evidence="9">Uncharacterized protein</fullName>
    </submittedName>
</protein>
<dbReference type="STRING" id="4536.A0A0E0GTQ4"/>
<dbReference type="Pfam" id="PF00230">
    <property type="entry name" value="MIP"/>
    <property type="match status" value="4"/>
</dbReference>
<feature type="transmembrane region" description="Helical" evidence="8">
    <location>
        <begin position="760"/>
        <end position="782"/>
    </location>
</feature>
<dbReference type="InterPro" id="IPR034294">
    <property type="entry name" value="Aquaporin_transptr"/>
</dbReference>
<evidence type="ECO:0000256" key="1">
    <source>
        <dbReference type="ARBA" id="ARBA00004141"/>
    </source>
</evidence>
<dbReference type="GO" id="GO:0015267">
    <property type="term" value="F:channel activity"/>
    <property type="evidence" value="ECO:0007669"/>
    <property type="project" value="InterPro"/>
</dbReference>
<proteinExistence type="predicted"/>
<feature type="transmembrane region" description="Helical" evidence="8">
    <location>
        <begin position="110"/>
        <end position="134"/>
    </location>
</feature>
<keyword evidence="10" id="KW-1185">Reference proteome</keyword>
<evidence type="ECO:0000256" key="4">
    <source>
        <dbReference type="ARBA" id="ARBA00022737"/>
    </source>
</evidence>
<feature type="transmembrane region" description="Helical" evidence="8">
    <location>
        <begin position="79"/>
        <end position="98"/>
    </location>
</feature>
<evidence type="ECO:0000313" key="10">
    <source>
        <dbReference type="Proteomes" id="UP000006591"/>
    </source>
</evidence>
<feature type="region of interest" description="Disordered" evidence="7">
    <location>
        <begin position="55"/>
        <end position="76"/>
    </location>
</feature>
<name>A0A0E0GTQ4_ORYNI</name>
<feature type="compositionally biased region" description="Basic and acidic residues" evidence="7">
    <location>
        <begin position="56"/>
        <end position="76"/>
    </location>
</feature>
<dbReference type="HOGENOM" id="CLU_349319_0_0_1"/>
<dbReference type="PANTHER" id="PTHR45724:SF55">
    <property type="entry name" value="AQUAPORIN NIP3-2"/>
    <property type="match status" value="1"/>
</dbReference>
<feature type="transmembrane region" description="Helical" evidence="8">
    <location>
        <begin position="692"/>
        <end position="710"/>
    </location>
</feature>
<feature type="transmembrane region" description="Helical" evidence="8">
    <location>
        <begin position="648"/>
        <end position="671"/>
    </location>
</feature>
<organism evidence="9">
    <name type="scientific">Oryza nivara</name>
    <name type="common">Indian wild rice</name>
    <name type="synonym">Oryza sativa f. spontanea</name>
    <dbReference type="NCBI Taxonomy" id="4536"/>
    <lineage>
        <taxon>Eukaryota</taxon>
        <taxon>Viridiplantae</taxon>
        <taxon>Streptophyta</taxon>
        <taxon>Embryophyta</taxon>
        <taxon>Tracheophyta</taxon>
        <taxon>Spermatophyta</taxon>
        <taxon>Magnoliopsida</taxon>
        <taxon>Liliopsida</taxon>
        <taxon>Poales</taxon>
        <taxon>Poaceae</taxon>
        <taxon>BOP clade</taxon>
        <taxon>Oryzoideae</taxon>
        <taxon>Oryzeae</taxon>
        <taxon>Oryzinae</taxon>
        <taxon>Oryza</taxon>
    </lineage>
</organism>
<evidence type="ECO:0000256" key="5">
    <source>
        <dbReference type="ARBA" id="ARBA00022989"/>
    </source>
</evidence>
<dbReference type="InterPro" id="IPR023271">
    <property type="entry name" value="Aquaporin-like"/>
</dbReference>
<evidence type="ECO:0000256" key="2">
    <source>
        <dbReference type="ARBA" id="ARBA00022448"/>
    </source>
</evidence>
<feature type="transmembrane region" description="Helical" evidence="8">
    <location>
        <begin position="473"/>
        <end position="494"/>
    </location>
</feature>
<evidence type="ECO:0000256" key="3">
    <source>
        <dbReference type="ARBA" id="ARBA00022692"/>
    </source>
</evidence>
<feature type="transmembrane region" description="Helical" evidence="8">
    <location>
        <begin position="205"/>
        <end position="222"/>
    </location>
</feature>
<keyword evidence="4" id="KW-0677">Repeat</keyword>
<evidence type="ECO:0000256" key="8">
    <source>
        <dbReference type="SAM" id="Phobius"/>
    </source>
</evidence>
<dbReference type="Gene3D" id="1.20.1080.10">
    <property type="entry name" value="Glycerol uptake facilitator protein"/>
    <property type="match status" value="4"/>
</dbReference>
<dbReference type="AlphaFoldDB" id="A0A0E0GTQ4"/>
<keyword evidence="3 8" id="KW-0812">Transmembrane</keyword>
<dbReference type="SUPFAM" id="SSF81338">
    <property type="entry name" value="Aquaporin-like"/>
    <property type="match status" value="3"/>
</dbReference>
<keyword evidence="2" id="KW-0813">Transport</keyword>
<feature type="transmembrane region" description="Helical" evidence="8">
    <location>
        <begin position="391"/>
        <end position="414"/>
    </location>
</feature>
<dbReference type="GO" id="GO:0016020">
    <property type="term" value="C:membrane"/>
    <property type="evidence" value="ECO:0007669"/>
    <property type="project" value="UniProtKB-SubCell"/>
</dbReference>
<feature type="transmembrane region" description="Helical" evidence="8">
    <location>
        <begin position="617"/>
        <end position="636"/>
    </location>
</feature>
<feature type="transmembrane region" description="Helical" evidence="8">
    <location>
        <begin position="730"/>
        <end position="751"/>
    </location>
</feature>
<dbReference type="Gramene" id="ONIVA03G35560.5">
    <property type="protein sequence ID" value="ONIVA03G35560.5"/>
    <property type="gene ID" value="ONIVA03G35560"/>
</dbReference>
<dbReference type="EnsemblPlants" id="ONIVA03G35560.5">
    <property type="protein sequence ID" value="ONIVA03G35560.5"/>
    <property type="gene ID" value="ONIVA03G35560"/>
</dbReference>
<dbReference type="Proteomes" id="UP000006591">
    <property type="component" value="Chromosome 3"/>
</dbReference>
<evidence type="ECO:0000313" key="9">
    <source>
        <dbReference type="EnsemblPlants" id="ONIVA03G35560.5"/>
    </source>
</evidence>
<accession>A0A0E0GTQ4</accession>